<evidence type="ECO:0000313" key="2">
    <source>
        <dbReference type="EMBL" id="VDM65383.1"/>
    </source>
</evidence>
<evidence type="ECO:0000256" key="1">
    <source>
        <dbReference type="SAM" id="Phobius"/>
    </source>
</evidence>
<keyword evidence="1" id="KW-0812">Transmembrane</keyword>
<reference evidence="2 3" key="1">
    <citation type="submission" date="2018-11" db="EMBL/GenBank/DDBJ databases">
        <authorList>
            <consortium name="Pathogen Informatics"/>
        </authorList>
    </citation>
    <scope>NUCLEOTIDE SEQUENCE [LARGE SCALE GENOMIC DNA]</scope>
</reference>
<dbReference type="Proteomes" id="UP000270094">
    <property type="component" value="Unassembled WGS sequence"/>
</dbReference>
<proteinExistence type="predicted"/>
<protein>
    <submittedName>
        <fullName evidence="2">Uncharacterized protein</fullName>
    </submittedName>
</protein>
<keyword evidence="1" id="KW-1133">Transmembrane helix</keyword>
<gene>
    <name evidence="2" type="ORF">SVUK_LOCUS381</name>
</gene>
<feature type="transmembrane region" description="Helical" evidence="1">
    <location>
        <begin position="28"/>
        <end position="53"/>
    </location>
</feature>
<organism evidence="2 3">
    <name type="scientific">Strongylus vulgaris</name>
    <name type="common">Blood worm</name>
    <dbReference type="NCBI Taxonomy" id="40348"/>
    <lineage>
        <taxon>Eukaryota</taxon>
        <taxon>Metazoa</taxon>
        <taxon>Ecdysozoa</taxon>
        <taxon>Nematoda</taxon>
        <taxon>Chromadorea</taxon>
        <taxon>Rhabditida</taxon>
        <taxon>Rhabditina</taxon>
        <taxon>Rhabditomorpha</taxon>
        <taxon>Strongyloidea</taxon>
        <taxon>Strongylidae</taxon>
        <taxon>Strongylus</taxon>
    </lineage>
</organism>
<dbReference type="AlphaFoldDB" id="A0A3P7IC25"/>
<feature type="transmembrane region" description="Helical" evidence="1">
    <location>
        <begin position="73"/>
        <end position="95"/>
    </location>
</feature>
<dbReference type="OrthoDB" id="10543064at2759"/>
<sequence length="117" mass="12238">MGHALSFNDLIEEICKPKGPSRPHYQNLLGISSGLVALPFFVFVIASHTSSAVMCGTGPFTGSAGCSELKDAFAFFIGCPVFVVPVTPSCAISFLPHMTIEFASGCGISSCLETSMV</sequence>
<keyword evidence="3" id="KW-1185">Reference proteome</keyword>
<keyword evidence="1" id="KW-0472">Membrane</keyword>
<accession>A0A3P7IC25</accession>
<dbReference type="EMBL" id="UYYB01000618">
    <property type="protein sequence ID" value="VDM65383.1"/>
    <property type="molecule type" value="Genomic_DNA"/>
</dbReference>
<evidence type="ECO:0000313" key="3">
    <source>
        <dbReference type="Proteomes" id="UP000270094"/>
    </source>
</evidence>
<name>A0A3P7IC25_STRVU</name>